<organism evidence="1 2">
    <name type="scientific">Blepharisma stoltei</name>
    <dbReference type="NCBI Taxonomy" id="1481888"/>
    <lineage>
        <taxon>Eukaryota</taxon>
        <taxon>Sar</taxon>
        <taxon>Alveolata</taxon>
        <taxon>Ciliophora</taxon>
        <taxon>Postciliodesmatophora</taxon>
        <taxon>Heterotrichea</taxon>
        <taxon>Heterotrichida</taxon>
        <taxon>Blepharismidae</taxon>
        <taxon>Blepharisma</taxon>
    </lineage>
</organism>
<keyword evidence="2" id="KW-1185">Reference proteome</keyword>
<dbReference type="InterPro" id="IPR006461">
    <property type="entry name" value="PLAC_motif_containing"/>
</dbReference>
<dbReference type="PANTHER" id="PTHR15907">
    <property type="entry name" value="DUF614 FAMILY PROTEIN-RELATED"/>
    <property type="match status" value="1"/>
</dbReference>
<evidence type="ECO:0000313" key="1">
    <source>
        <dbReference type="EMBL" id="CAG9316239.1"/>
    </source>
</evidence>
<gene>
    <name evidence="1" type="ORF">BSTOLATCC_MIC15674</name>
</gene>
<dbReference type="Proteomes" id="UP001162131">
    <property type="component" value="Unassembled WGS sequence"/>
</dbReference>
<dbReference type="EMBL" id="CAJZBQ010000015">
    <property type="protein sequence ID" value="CAG9316239.1"/>
    <property type="molecule type" value="Genomic_DNA"/>
</dbReference>
<evidence type="ECO:0000313" key="2">
    <source>
        <dbReference type="Proteomes" id="UP001162131"/>
    </source>
</evidence>
<accession>A0AAU9J6D4</accession>
<reference evidence="1" key="1">
    <citation type="submission" date="2021-09" db="EMBL/GenBank/DDBJ databases">
        <authorList>
            <consortium name="AG Swart"/>
            <person name="Singh M."/>
            <person name="Singh A."/>
            <person name="Seah K."/>
            <person name="Emmerich C."/>
        </authorList>
    </citation>
    <scope>NUCLEOTIDE SEQUENCE</scope>
    <source>
        <strain evidence="1">ATCC30299</strain>
    </source>
</reference>
<name>A0AAU9J6D4_9CILI</name>
<proteinExistence type="predicted"/>
<dbReference type="NCBIfam" id="TIGR01571">
    <property type="entry name" value="A_thal_Cys_rich"/>
    <property type="match status" value="1"/>
</dbReference>
<dbReference type="AlphaFoldDB" id="A0AAU9J6D4"/>
<protein>
    <submittedName>
        <fullName evidence="1">Uncharacterized protein</fullName>
    </submittedName>
</protein>
<dbReference type="Pfam" id="PF04749">
    <property type="entry name" value="PLAC8"/>
    <property type="match status" value="1"/>
</dbReference>
<comment type="caution">
    <text evidence="1">The sequence shown here is derived from an EMBL/GenBank/DDBJ whole genome shotgun (WGS) entry which is preliminary data.</text>
</comment>
<sequence length="112" mass="11724">MASGSEPHFTESLFGCTKDCGVCLWGCCIPCGAQCMQGKAIEKATDGTQGCFVPCLLAICLGCIGAAINRGTVRGKFTIEGGCIGDCCTHCFCGPCAACQEYREVAFRKGFK</sequence>